<feature type="region of interest" description="Disordered" evidence="1">
    <location>
        <begin position="134"/>
        <end position="195"/>
    </location>
</feature>
<dbReference type="EMBL" id="JAXCGZ010017091">
    <property type="protein sequence ID" value="KAK7068889.1"/>
    <property type="molecule type" value="Genomic_DNA"/>
</dbReference>
<feature type="compositionally biased region" description="Low complexity" evidence="1">
    <location>
        <begin position="134"/>
        <end position="150"/>
    </location>
</feature>
<keyword evidence="3" id="KW-1185">Reference proteome</keyword>
<comment type="caution">
    <text evidence="2">The sequence shown here is derived from an EMBL/GenBank/DDBJ whole genome shotgun (WGS) entry which is preliminary data.</text>
</comment>
<name>A0AAN8ZZE0_HALRR</name>
<sequence>MKRPNAVQTSGQIQVVQEFEQAILPQLYLFCNKNLLNFREFMKEKRNPEFTLQQYLYRQRNVLHGYEARTLKNIPKLIYVVCERLLKLCGCGDNVTPPHLLAPLEISYAVGTPSFTTFFLVAQFDHETRVSYSAPQSLGSPALSASLSSQRTGGGRVPSEDDSGFTGGEDFSMGDVSAPPSAQYPNRRIEPGHMSPDAPSCMSGQICQACLCSNTGVE</sequence>
<evidence type="ECO:0000256" key="1">
    <source>
        <dbReference type="SAM" id="MobiDB-lite"/>
    </source>
</evidence>
<dbReference type="Proteomes" id="UP001381693">
    <property type="component" value="Unassembled WGS sequence"/>
</dbReference>
<evidence type="ECO:0000313" key="2">
    <source>
        <dbReference type="EMBL" id="KAK7068889.1"/>
    </source>
</evidence>
<organism evidence="2 3">
    <name type="scientific">Halocaridina rubra</name>
    <name type="common">Hawaiian red shrimp</name>
    <dbReference type="NCBI Taxonomy" id="373956"/>
    <lineage>
        <taxon>Eukaryota</taxon>
        <taxon>Metazoa</taxon>
        <taxon>Ecdysozoa</taxon>
        <taxon>Arthropoda</taxon>
        <taxon>Crustacea</taxon>
        <taxon>Multicrustacea</taxon>
        <taxon>Malacostraca</taxon>
        <taxon>Eumalacostraca</taxon>
        <taxon>Eucarida</taxon>
        <taxon>Decapoda</taxon>
        <taxon>Pleocyemata</taxon>
        <taxon>Caridea</taxon>
        <taxon>Atyoidea</taxon>
        <taxon>Atyidae</taxon>
        <taxon>Halocaridina</taxon>
    </lineage>
</organism>
<proteinExistence type="predicted"/>
<reference evidence="2 3" key="1">
    <citation type="submission" date="2023-11" db="EMBL/GenBank/DDBJ databases">
        <title>Halocaridina rubra genome assembly.</title>
        <authorList>
            <person name="Smith C."/>
        </authorList>
    </citation>
    <scope>NUCLEOTIDE SEQUENCE [LARGE SCALE GENOMIC DNA]</scope>
    <source>
        <strain evidence="2">EP-1</strain>
        <tissue evidence="2">Whole</tissue>
    </source>
</reference>
<protein>
    <submittedName>
        <fullName evidence="2">Protein tyrosine phosphatase domain-containing protein 1</fullName>
    </submittedName>
</protein>
<gene>
    <name evidence="2" type="primary">PTPDC1_2</name>
    <name evidence="2" type="ORF">SK128_026552</name>
</gene>
<accession>A0AAN8ZZE0</accession>
<dbReference type="AlphaFoldDB" id="A0AAN8ZZE0"/>
<evidence type="ECO:0000313" key="3">
    <source>
        <dbReference type="Proteomes" id="UP001381693"/>
    </source>
</evidence>